<gene>
    <name evidence="1" type="ORF">C8F04DRAFT_1189722</name>
</gene>
<keyword evidence="2" id="KW-1185">Reference proteome</keyword>
<organism evidence="1 2">
    <name type="scientific">Mycena alexandri</name>
    <dbReference type="NCBI Taxonomy" id="1745969"/>
    <lineage>
        <taxon>Eukaryota</taxon>
        <taxon>Fungi</taxon>
        <taxon>Dikarya</taxon>
        <taxon>Basidiomycota</taxon>
        <taxon>Agaricomycotina</taxon>
        <taxon>Agaricomycetes</taxon>
        <taxon>Agaricomycetidae</taxon>
        <taxon>Agaricales</taxon>
        <taxon>Marasmiineae</taxon>
        <taxon>Mycenaceae</taxon>
        <taxon>Mycena</taxon>
    </lineage>
</organism>
<name>A0AAD6WXS5_9AGAR</name>
<protein>
    <submittedName>
        <fullName evidence="1">Uncharacterized protein</fullName>
    </submittedName>
</protein>
<proteinExistence type="predicted"/>
<reference evidence="1" key="1">
    <citation type="submission" date="2023-03" db="EMBL/GenBank/DDBJ databases">
        <title>Massive genome expansion in bonnet fungi (Mycena s.s.) driven by repeated elements and novel gene families across ecological guilds.</title>
        <authorList>
            <consortium name="Lawrence Berkeley National Laboratory"/>
            <person name="Harder C.B."/>
            <person name="Miyauchi S."/>
            <person name="Viragh M."/>
            <person name="Kuo A."/>
            <person name="Thoen E."/>
            <person name="Andreopoulos B."/>
            <person name="Lu D."/>
            <person name="Skrede I."/>
            <person name="Drula E."/>
            <person name="Henrissat B."/>
            <person name="Morin E."/>
            <person name="Kohler A."/>
            <person name="Barry K."/>
            <person name="LaButti K."/>
            <person name="Morin E."/>
            <person name="Salamov A."/>
            <person name="Lipzen A."/>
            <person name="Mereny Z."/>
            <person name="Hegedus B."/>
            <person name="Baldrian P."/>
            <person name="Stursova M."/>
            <person name="Weitz H."/>
            <person name="Taylor A."/>
            <person name="Grigoriev I.V."/>
            <person name="Nagy L.G."/>
            <person name="Martin F."/>
            <person name="Kauserud H."/>
        </authorList>
    </citation>
    <scope>NUCLEOTIDE SEQUENCE</scope>
    <source>
        <strain evidence="1">CBHHK200</strain>
    </source>
</reference>
<sequence length="171" mass="19448">MIRGTFDVFSTELSIWDRRFTTCELGAQLVLPENCWGVSVGVRSPLDTFAEYFGKGDFKTEHFHKMWLCQPLWRGWAISSVVLSLTVSSSYCDFPTPQLRYFAYAHRLPYGTLSEIGLRYKNYARGVGICANAARFQKTRNPGIQSGAGKMHVSDLEVLKLERNMNGHRGR</sequence>
<evidence type="ECO:0000313" key="1">
    <source>
        <dbReference type="EMBL" id="KAJ7027291.1"/>
    </source>
</evidence>
<dbReference type="Proteomes" id="UP001218188">
    <property type="component" value="Unassembled WGS sequence"/>
</dbReference>
<accession>A0AAD6WXS5</accession>
<dbReference type="EMBL" id="JARJCM010000126">
    <property type="protein sequence ID" value="KAJ7027291.1"/>
    <property type="molecule type" value="Genomic_DNA"/>
</dbReference>
<dbReference type="AlphaFoldDB" id="A0AAD6WXS5"/>
<evidence type="ECO:0000313" key="2">
    <source>
        <dbReference type="Proteomes" id="UP001218188"/>
    </source>
</evidence>
<comment type="caution">
    <text evidence="1">The sequence shown here is derived from an EMBL/GenBank/DDBJ whole genome shotgun (WGS) entry which is preliminary data.</text>
</comment>